<evidence type="ECO:0000313" key="3">
    <source>
        <dbReference type="Proteomes" id="UP001196565"/>
    </source>
</evidence>
<feature type="transmembrane region" description="Helical" evidence="1">
    <location>
        <begin position="32"/>
        <end position="51"/>
    </location>
</feature>
<proteinExistence type="predicted"/>
<evidence type="ECO:0000313" key="2">
    <source>
        <dbReference type="EMBL" id="MBW6399635.1"/>
    </source>
</evidence>
<protein>
    <submittedName>
        <fullName evidence="2">Uncharacterized protein</fullName>
    </submittedName>
</protein>
<organism evidence="2 3">
    <name type="scientific">Roseomonas alba</name>
    <dbReference type="NCBI Taxonomy" id="2846776"/>
    <lineage>
        <taxon>Bacteria</taxon>
        <taxon>Pseudomonadati</taxon>
        <taxon>Pseudomonadota</taxon>
        <taxon>Alphaproteobacteria</taxon>
        <taxon>Acetobacterales</taxon>
        <taxon>Roseomonadaceae</taxon>
        <taxon>Roseomonas</taxon>
    </lineage>
</organism>
<dbReference type="RefSeq" id="WP_219764243.1">
    <property type="nucleotide sequence ID" value="NZ_JAHYBZ010000006.1"/>
</dbReference>
<gene>
    <name evidence="2" type="ORF">KPL78_17380</name>
</gene>
<keyword evidence="3" id="KW-1185">Reference proteome</keyword>
<keyword evidence="1" id="KW-0472">Membrane</keyword>
<name>A0ABS7AEB5_9PROT</name>
<keyword evidence="1" id="KW-0812">Transmembrane</keyword>
<accession>A0ABS7AEB5</accession>
<dbReference type="EMBL" id="JAHYBZ010000006">
    <property type="protein sequence ID" value="MBW6399635.1"/>
    <property type="molecule type" value="Genomic_DNA"/>
</dbReference>
<sequence>MTVPTPQDRAAPEMRQQTTAVRQGVTLGVMRWVLGISLALIVLALGFAYLVQ</sequence>
<reference evidence="2 3" key="1">
    <citation type="submission" date="2021-07" db="EMBL/GenBank/DDBJ databases">
        <authorList>
            <person name="So Y."/>
        </authorList>
    </citation>
    <scope>NUCLEOTIDE SEQUENCE [LARGE SCALE GENOMIC DNA]</scope>
    <source>
        <strain evidence="2 3">HJA6</strain>
    </source>
</reference>
<comment type="caution">
    <text evidence="2">The sequence shown here is derived from an EMBL/GenBank/DDBJ whole genome shotgun (WGS) entry which is preliminary data.</text>
</comment>
<dbReference type="Proteomes" id="UP001196565">
    <property type="component" value="Unassembled WGS sequence"/>
</dbReference>
<keyword evidence="1" id="KW-1133">Transmembrane helix</keyword>
<evidence type="ECO:0000256" key="1">
    <source>
        <dbReference type="SAM" id="Phobius"/>
    </source>
</evidence>